<proteinExistence type="predicted"/>
<name>A0A1X7UHC6_AMPQE</name>
<dbReference type="AlphaFoldDB" id="A0A1X7UHC6"/>
<dbReference type="InParanoid" id="A0A1X7UHC6"/>
<sequence>TTKLALLLYLIPFLLCSLKLTQSQSRDKLRLRTMEQEKEMEDILTTTR</sequence>
<dbReference type="EnsemblMetazoa" id="Aqu2.1.27055_001">
    <property type="protein sequence ID" value="Aqu2.1.27055_001"/>
    <property type="gene ID" value="Aqu2.1.27055"/>
</dbReference>
<accession>A0A1X7UHC6</accession>
<feature type="chain" id="PRO_5010873649" evidence="1">
    <location>
        <begin position="24"/>
        <end position="48"/>
    </location>
</feature>
<feature type="signal peptide" evidence="1">
    <location>
        <begin position="1"/>
        <end position="23"/>
    </location>
</feature>
<keyword evidence="1" id="KW-0732">Signal</keyword>
<organism evidence="2">
    <name type="scientific">Amphimedon queenslandica</name>
    <name type="common">Sponge</name>
    <dbReference type="NCBI Taxonomy" id="400682"/>
    <lineage>
        <taxon>Eukaryota</taxon>
        <taxon>Metazoa</taxon>
        <taxon>Porifera</taxon>
        <taxon>Demospongiae</taxon>
        <taxon>Heteroscleromorpha</taxon>
        <taxon>Haplosclerida</taxon>
        <taxon>Niphatidae</taxon>
        <taxon>Amphimedon</taxon>
    </lineage>
</organism>
<protein>
    <submittedName>
        <fullName evidence="2">Uncharacterized protein</fullName>
    </submittedName>
</protein>
<evidence type="ECO:0000313" key="2">
    <source>
        <dbReference type="EnsemblMetazoa" id="Aqu2.1.27055_001"/>
    </source>
</evidence>
<reference evidence="2" key="1">
    <citation type="submission" date="2017-05" db="UniProtKB">
        <authorList>
            <consortium name="EnsemblMetazoa"/>
        </authorList>
    </citation>
    <scope>IDENTIFICATION</scope>
</reference>
<evidence type="ECO:0000256" key="1">
    <source>
        <dbReference type="SAM" id="SignalP"/>
    </source>
</evidence>